<comment type="caution">
    <text evidence="1">The sequence shown here is derived from an EMBL/GenBank/DDBJ whole genome shotgun (WGS) entry which is preliminary data.</text>
</comment>
<dbReference type="EMBL" id="MU275999">
    <property type="protein sequence ID" value="KAI0043956.1"/>
    <property type="molecule type" value="Genomic_DNA"/>
</dbReference>
<name>A0ACB8RJR9_9AGAM</name>
<proteinExistence type="predicted"/>
<evidence type="ECO:0000313" key="2">
    <source>
        <dbReference type="Proteomes" id="UP000814033"/>
    </source>
</evidence>
<gene>
    <name evidence="1" type="ORF">FA95DRAFT_331731</name>
</gene>
<keyword evidence="2" id="KW-1185">Reference proteome</keyword>
<sequence>MGSSPPWEAPKLPTFSADLDPTIRAAFEQQAEFMLRIHSNMIAALGLAERDASAHTPRRAPTPAPAASQPATQALAALAATLAPAPAPAPATPSATPGVTVNPLAPTTPSQGLHGTAKPRALHREYAGFIWDTPDGGSLFSATPPPGWDAHNLPEGPIMRAAKAAAGFPGYETDAQPARRSRAPSPASSIGGRKRPRGEDEEAEEASVEPAQAPEVKVEEERPARRMRTTPSPPPQRPTRRSPRLAVKKEKHSSP</sequence>
<organism evidence="1 2">
    <name type="scientific">Auriscalpium vulgare</name>
    <dbReference type="NCBI Taxonomy" id="40419"/>
    <lineage>
        <taxon>Eukaryota</taxon>
        <taxon>Fungi</taxon>
        <taxon>Dikarya</taxon>
        <taxon>Basidiomycota</taxon>
        <taxon>Agaricomycotina</taxon>
        <taxon>Agaricomycetes</taxon>
        <taxon>Russulales</taxon>
        <taxon>Auriscalpiaceae</taxon>
        <taxon>Auriscalpium</taxon>
    </lineage>
</organism>
<dbReference type="Proteomes" id="UP000814033">
    <property type="component" value="Unassembled WGS sequence"/>
</dbReference>
<accession>A0ACB8RJR9</accession>
<evidence type="ECO:0000313" key="1">
    <source>
        <dbReference type="EMBL" id="KAI0043956.1"/>
    </source>
</evidence>
<protein>
    <submittedName>
        <fullName evidence="1">Uncharacterized protein</fullName>
    </submittedName>
</protein>
<reference evidence="1" key="1">
    <citation type="submission" date="2021-02" db="EMBL/GenBank/DDBJ databases">
        <authorList>
            <consortium name="DOE Joint Genome Institute"/>
            <person name="Ahrendt S."/>
            <person name="Looney B.P."/>
            <person name="Miyauchi S."/>
            <person name="Morin E."/>
            <person name="Drula E."/>
            <person name="Courty P.E."/>
            <person name="Chicoki N."/>
            <person name="Fauchery L."/>
            <person name="Kohler A."/>
            <person name="Kuo A."/>
            <person name="Labutti K."/>
            <person name="Pangilinan J."/>
            <person name="Lipzen A."/>
            <person name="Riley R."/>
            <person name="Andreopoulos W."/>
            <person name="He G."/>
            <person name="Johnson J."/>
            <person name="Barry K.W."/>
            <person name="Grigoriev I.V."/>
            <person name="Nagy L."/>
            <person name="Hibbett D."/>
            <person name="Henrissat B."/>
            <person name="Matheny P.B."/>
            <person name="Labbe J."/>
            <person name="Martin F."/>
        </authorList>
    </citation>
    <scope>NUCLEOTIDE SEQUENCE</scope>
    <source>
        <strain evidence="1">FP105234-sp</strain>
    </source>
</reference>
<reference evidence="1" key="2">
    <citation type="journal article" date="2022" name="New Phytol.">
        <title>Evolutionary transition to the ectomycorrhizal habit in the genomes of a hyperdiverse lineage of mushroom-forming fungi.</title>
        <authorList>
            <person name="Looney B."/>
            <person name="Miyauchi S."/>
            <person name="Morin E."/>
            <person name="Drula E."/>
            <person name="Courty P.E."/>
            <person name="Kohler A."/>
            <person name="Kuo A."/>
            <person name="LaButti K."/>
            <person name="Pangilinan J."/>
            <person name="Lipzen A."/>
            <person name="Riley R."/>
            <person name="Andreopoulos W."/>
            <person name="He G."/>
            <person name="Johnson J."/>
            <person name="Nolan M."/>
            <person name="Tritt A."/>
            <person name="Barry K.W."/>
            <person name="Grigoriev I.V."/>
            <person name="Nagy L.G."/>
            <person name="Hibbett D."/>
            <person name="Henrissat B."/>
            <person name="Matheny P.B."/>
            <person name="Labbe J."/>
            <person name="Martin F.M."/>
        </authorList>
    </citation>
    <scope>NUCLEOTIDE SEQUENCE</scope>
    <source>
        <strain evidence="1">FP105234-sp</strain>
    </source>
</reference>